<accession>A0A8J7PAJ9</accession>
<feature type="coiled-coil region" evidence="2">
    <location>
        <begin position="417"/>
        <end position="473"/>
    </location>
</feature>
<dbReference type="EMBL" id="JAFLCK010000041">
    <property type="protein sequence ID" value="MBN8662521.1"/>
    <property type="molecule type" value="Genomic_DNA"/>
</dbReference>
<evidence type="ECO:0000313" key="4">
    <source>
        <dbReference type="Proteomes" id="UP000664277"/>
    </source>
</evidence>
<organism evidence="3 4">
    <name type="scientific">Candidatus Obscuribacter phosphatis</name>
    <dbReference type="NCBI Taxonomy" id="1906157"/>
    <lineage>
        <taxon>Bacteria</taxon>
        <taxon>Bacillati</taxon>
        <taxon>Candidatus Melainabacteria</taxon>
        <taxon>Candidatus Obscuribacterales</taxon>
        <taxon>Candidatus Obscuribacteraceae</taxon>
        <taxon>Candidatus Obscuribacter</taxon>
    </lineage>
</organism>
<reference evidence="3" key="1">
    <citation type="submission" date="2021-02" db="EMBL/GenBank/DDBJ databases">
        <title>Genome-Resolved Metagenomics of a Microbial Community Performing Photosynthetic Biological Nutrient Removal.</title>
        <authorList>
            <person name="Mcdaniel E.A."/>
        </authorList>
    </citation>
    <scope>NUCLEOTIDE SEQUENCE</scope>
    <source>
        <strain evidence="3">UWPOB_OBS1</strain>
    </source>
</reference>
<sequence length="492" mass="55806">MSRIEIKKIISLSTLITFMGVLQAPAFAKSWFHPLKLKEKKETVNVPKEYDTPQVPDTIRLSGGVSAASISWRRFFSDPDLVHLIETALANNQEFNIALQDIEIAANEVQEKQGEYLPKVGLGFGGSYIKPSENTPEGVLDKIVEKGFYRYPDFNLNLGPSMSWEVDIWRRLRNAKDAARMRMAAQYEVRNFLISRLVTEIARNYYELMALDTALKILDENISIQEAAFLKMQILKRYGKSNQLAVNRFEAQLNKTRSQRFETKQNIVEKENRLKFLSGIYNDGPIVRHSEQLMAMPVDELQTGVSTQLLENRADIRQAEAAIKAAKLDLKSVKAQLLPNLTIRAGVGFSGFSPQLLFHPESLFYNAIGDVMVPLINRKAILARIKTADALQTQAVLNYEQTLLKAYTDVLNQVANIKNMQQAFEAKRKEVILLEEAIVKANSLFKYAKATYIEVLLTQEEKLIAEKEQVEVKMNLIGSKINLYRALGGGWR</sequence>
<keyword evidence="2" id="KW-0175">Coiled coil</keyword>
<gene>
    <name evidence="3" type="ORF">J0M35_19290</name>
</gene>
<dbReference type="Gene3D" id="2.20.200.10">
    <property type="entry name" value="Outer membrane efflux proteins (OEP)"/>
    <property type="match status" value="1"/>
</dbReference>
<evidence type="ECO:0000313" key="3">
    <source>
        <dbReference type="EMBL" id="MBN8662521.1"/>
    </source>
</evidence>
<protein>
    <submittedName>
        <fullName evidence="3">TolC family protein</fullName>
    </submittedName>
</protein>
<dbReference type="SUPFAM" id="SSF56954">
    <property type="entry name" value="Outer membrane efflux proteins (OEP)"/>
    <property type="match status" value="1"/>
</dbReference>
<comment type="similarity">
    <text evidence="1">Belongs to the outer membrane factor (OMF) (TC 1.B.17) family.</text>
</comment>
<name>A0A8J7PAJ9_9BACT</name>
<evidence type="ECO:0000256" key="1">
    <source>
        <dbReference type="ARBA" id="ARBA00007613"/>
    </source>
</evidence>
<dbReference type="GO" id="GO:0015562">
    <property type="term" value="F:efflux transmembrane transporter activity"/>
    <property type="evidence" value="ECO:0007669"/>
    <property type="project" value="InterPro"/>
</dbReference>
<dbReference type="Proteomes" id="UP000664277">
    <property type="component" value="Unassembled WGS sequence"/>
</dbReference>
<dbReference type="AlphaFoldDB" id="A0A8J7PAJ9"/>
<dbReference type="InterPro" id="IPR010131">
    <property type="entry name" value="MdtP/NodT-like"/>
</dbReference>
<proteinExistence type="inferred from homology"/>
<dbReference type="Pfam" id="PF02321">
    <property type="entry name" value="OEP"/>
    <property type="match status" value="2"/>
</dbReference>
<dbReference type="PANTHER" id="PTHR30203">
    <property type="entry name" value="OUTER MEMBRANE CATION EFFLUX PROTEIN"/>
    <property type="match status" value="1"/>
</dbReference>
<dbReference type="PANTHER" id="PTHR30203:SF30">
    <property type="entry name" value="OUTER MEMBRANE PROTEIN-RELATED"/>
    <property type="match status" value="1"/>
</dbReference>
<evidence type="ECO:0000256" key="2">
    <source>
        <dbReference type="SAM" id="Coils"/>
    </source>
</evidence>
<dbReference type="InterPro" id="IPR003423">
    <property type="entry name" value="OMP_efflux"/>
</dbReference>
<dbReference type="Gene3D" id="1.20.1600.10">
    <property type="entry name" value="Outer membrane efflux proteins (OEP)"/>
    <property type="match status" value="1"/>
</dbReference>
<comment type="caution">
    <text evidence="3">The sequence shown here is derived from an EMBL/GenBank/DDBJ whole genome shotgun (WGS) entry which is preliminary data.</text>
</comment>